<dbReference type="InterPro" id="IPR044034">
    <property type="entry name" value="NAC-like_UBA"/>
</dbReference>
<evidence type="ECO:0000256" key="7">
    <source>
        <dbReference type="ARBA" id="ARBA00022801"/>
    </source>
</evidence>
<dbReference type="CDD" id="cd14361">
    <property type="entry name" value="UBA_HYPK"/>
    <property type="match status" value="1"/>
</dbReference>
<dbReference type="PRINTS" id="PR00724">
    <property type="entry name" value="CRBOXYPTASEC"/>
</dbReference>
<evidence type="ECO:0000256" key="8">
    <source>
        <dbReference type="ARBA" id="ARBA00023180"/>
    </source>
</evidence>
<name>A0A3M6UQI1_POCDA</name>
<feature type="compositionally biased region" description="Basic and acidic residues" evidence="12">
    <location>
        <begin position="11"/>
        <end position="22"/>
    </location>
</feature>
<gene>
    <name evidence="14" type="ORF">pdam_00006251</name>
</gene>
<comment type="function">
    <text evidence="9">May be involved in vascular wall and kidney homeostasis.</text>
</comment>
<dbReference type="AlphaFoldDB" id="A0A3M6UQI1"/>
<dbReference type="EMBL" id="RCHS01000990">
    <property type="protein sequence ID" value="RMX55869.1"/>
    <property type="molecule type" value="Genomic_DNA"/>
</dbReference>
<dbReference type="InterPro" id="IPR001563">
    <property type="entry name" value="Peptidase_S10"/>
</dbReference>
<feature type="domain" description="Nascent polypeptide-associated complex subunit alpha-like UBA" evidence="13">
    <location>
        <begin position="66"/>
        <end position="98"/>
    </location>
</feature>
<dbReference type="SUPFAM" id="SSF53474">
    <property type="entry name" value="alpha/beta-Hydrolases"/>
    <property type="match status" value="1"/>
</dbReference>
<evidence type="ECO:0000256" key="2">
    <source>
        <dbReference type="ARBA" id="ARBA00009431"/>
    </source>
</evidence>
<dbReference type="Gene3D" id="3.40.50.1820">
    <property type="entry name" value="alpha/beta hydrolase"/>
    <property type="match status" value="1"/>
</dbReference>
<evidence type="ECO:0000256" key="10">
    <source>
        <dbReference type="ARBA" id="ARBA00070242"/>
    </source>
</evidence>
<comment type="caution">
    <text evidence="14">The sequence shown here is derived from an EMBL/GenBank/DDBJ whole genome shotgun (WGS) entry which is preliminary data.</text>
</comment>
<keyword evidence="5" id="KW-0645">Protease</keyword>
<dbReference type="PANTHER" id="PTHR11802">
    <property type="entry name" value="SERINE PROTEASE FAMILY S10 SERINE CARBOXYPEPTIDASE"/>
    <property type="match status" value="1"/>
</dbReference>
<dbReference type="InterPro" id="IPR029058">
    <property type="entry name" value="AB_hydrolase_fold"/>
</dbReference>
<comment type="subcellular location">
    <subcellularLocation>
        <location evidence="1">Secreted</location>
    </subcellularLocation>
</comment>
<organism evidence="14 15">
    <name type="scientific">Pocillopora damicornis</name>
    <name type="common">Cauliflower coral</name>
    <name type="synonym">Millepora damicornis</name>
    <dbReference type="NCBI Taxonomy" id="46731"/>
    <lineage>
        <taxon>Eukaryota</taxon>
        <taxon>Metazoa</taxon>
        <taxon>Cnidaria</taxon>
        <taxon>Anthozoa</taxon>
        <taxon>Hexacorallia</taxon>
        <taxon>Scleractinia</taxon>
        <taxon>Astrocoeniina</taxon>
        <taxon>Pocilloporidae</taxon>
        <taxon>Pocillopora</taxon>
    </lineage>
</organism>
<dbReference type="InterPro" id="IPR038922">
    <property type="entry name" value="HYPK_UBA"/>
</dbReference>
<keyword evidence="3" id="KW-0964">Secreted</keyword>
<evidence type="ECO:0000256" key="11">
    <source>
        <dbReference type="ARBA" id="ARBA00077736"/>
    </source>
</evidence>
<dbReference type="GO" id="GO:0004185">
    <property type="term" value="F:serine-type carboxypeptidase activity"/>
    <property type="evidence" value="ECO:0007669"/>
    <property type="project" value="InterPro"/>
</dbReference>
<keyword evidence="4" id="KW-0121">Carboxypeptidase</keyword>
<dbReference type="Gene3D" id="1.10.8.10">
    <property type="entry name" value="DNA helicase RuvA subunit, C-terminal domain"/>
    <property type="match status" value="1"/>
</dbReference>
<keyword evidence="8" id="KW-0325">Glycoprotein</keyword>
<reference evidence="14 15" key="1">
    <citation type="journal article" date="2018" name="Sci. Rep.">
        <title>Comparative analysis of the Pocillopora damicornis genome highlights role of immune system in coral evolution.</title>
        <authorList>
            <person name="Cunning R."/>
            <person name="Bay R.A."/>
            <person name="Gillette P."/>
            <person name="Baker A.C."/>
            <person name="Traylor-Knowles N."/>
        </authorList>
    </citation>
    <scope>NUCLEOTIDE SEQUENCE [LARGE SCALE GENOMIC DNA]</scope>
    <source>
        <strain evidence="14">RSMAS</strain>
        <tissue evidence="14">Whole animal</tissue>
    </source>
</reference>
<evidence type="ECO:0000256" key="6">
    <source>
        <dbReference type="ARBA" id="ARBA00022729"/>
    </source>
</evidence>
<evidence type="ECO:0000256" key="12">
    <source>
        <dbReference type="SAM" id="MobiDB-lite"/>
    </source>
</evidence>
<evidence type="ECO:0000256" key="3">
    <source>
        <dbReference type="ARBA" id="ARBA00022525"/>
    </source>
</evidence>
<evidence type="ECO:0000313" key="15">
    <source>
        <dbReference type="Proteomes" id="UP000275408"/>
    </source>
</evidence>
<protein>
    <recommendedName>
        <fullName evidence="10">Retinoid-inducible serine carboxypeptidase</fullName>
    </recommendedName>
    <alternativeName>
        <fullName evidence="11">Serine carboxypeptidase 1</fullName>
    </alternativeName>
</protein>
<evidence type="ECO:0000256" key="4">
    <source>
        <dbReference type="ARBA" id="ARBA00022645"/>
    </source>
</evidence>
<accession>A0A3M6UQI1</accession>
<dbReference type="Pfam" id="PF19026">
    <property type="entry name" value="UBA_HYPK"/>
    <property type="match status" value="1"/>
</dbReference>
<feature type="region of interest" description="Disordered" evidence="12">
    <location>
        <begin position="1"/>
        <end position="22"/>
    </location>
</feature>
<dbReference type="FunFam" id="3.40.50.1820:FF:000075">
    <property type="entry name" value="Carboxypeptidase"/>
    <property type="match status" value="1"/>
</dbReference>
<keyword evidence="7" id="KW-0378">Hydrolase</keyword>
<evidence type="ECO:0000259" key="13">
    <source>
        <dbReference type="Pfam" id="PF19026"/>
    </source>
</evidence>
<evidence type="ECO:0000256" key="9">
    <source>
        <dbReference type="ARBA" id="ARBA00055847"/>
    </source>
</evidence>
<sequence length="570" mass="64144">MAENSQQPLPKRHDLQTSADLERVTDYAEEKEISTTDIENAISLVEGRYSEEKAAKLQREKELARIVIKKEDVDLIVEEMEIPRAAAERSLREHKGDVSFPCYKLHFLLMTELQCALTTGDYEWAGVARQRKIEEKRRGFPSTAESYFQEIPTETWGYVEVRENAHMFWWLYGAQTSNSSERVNKPLIMWLQGGPGGSSTGFGNFEELGPLTVELKPRNTTWIQAANVLFVDNPVGSGFSYVTQPSAYTTNVTGIANDLVTLFRAFLEKQPVFQQMPFYIFCESYGGKMTSAFGVALYQAIQSGSVKCDFRGVALGDSWISPVDSVLTWGPYLYAVNLLDGKDLASVNQAAQSTAEAVAKGEYTKATQLWGQTEQIISATTDDVDVYNILIHHAPPFPKFQSLGSDFLDRLYAQHVGPLYTDPLTELMNGPIRKKLGIIPSNVTWGGQSGEVFVYQTEDFMKPVIGDVSKLLNYGIKVVVYQGQLDMICDTLGAEEWIKKLDWDDLPQFLNTNREPLYAPSGKTDRDTAAFYKAYKNLELYYIMKAGHMVPSDNGEMALEMVKRVIDEEY</sequence>
<proteinExistence type="inferred from homology"/>
<dbReference type="OrthoDB" id="443318at2759"/>
<dbReference type="PANTHER" id="PTHR11802:SF3">
    <property type="entry name" value="RETINOID-INDUCIBLE SERINE CARBOXYPEPTIDASE"/>
    <property type="match status" value="1"/>
</dbReference>
<dbReference type="GO" id="GO:0006508">
    <property type="term" value="P:proteolysis"/>
    <property type="evidence" value="ECO:0007669"/>
    <property type="project" value="UniProtKB-KW"/>
</dbReference>
<dbReference type="STRING" id="46731.A0A3M6UQI1"/>
<dbReference type="Pfam" id="PF00450">
    <property type="entry name" value="Peptidase_S10"/>
    <property type="match status" value="1"/>
</dbReference>
<evidence type="ECO:0000256" key="1">
    <source>
        <dbReference type="ARBA" id="ARBA00004613"/>
    </source>
</evidence>
<keyword evidence="6" id="KW-0732">Signal</keyword>
<dbReference type="GO" id="GO:0005576">
    <property type="term" value="C:extracellular region"/>
    <property type="evidence" value="ECO:0007669"/>
    <property type="project" value="UniProtKB-SubCell"/>
</dbReference>
<keyword evidence="15" id="KW-1185">Reference proteome</keyword>
<comment type="similarity">
    <text evidence="2">Belongs to the peptidase S10 family.</text>
</comment>
<dbReference type="Proteomes" id="UP000275408">
    <property type="component" value="Unassembled WGS sequence"/>
</dbReference>
<evidence type="ECO:0000256" key="5">
    <source>
        <dbReference type="ARBA" id="ARBA00022670"/>
    </source>
</evidence>
<evidence type="ECO:0000313" key="14">
    <source>
        <dbReference type="EMBL" id="RMX55869.1"/>
    </source>
</evidence>